<proteinExistence type="predicted"/>
<dbReference type="OrthoDB" id="39521at2"/>
<evidence type="ECO:0000313" key="1">
    <source>
        <dbReference type="EMBL" id="SHN70275.1"/>
    </source>
</evidence>
<organism evidence="1 2">
    <name type="scientific">Fervidobacterium gondwanense DSM 13020</name>
    <dbReference type="NCBI Taxonomy" id="1121883"/>
    <lineage>
        <taxon>Bacteria</taxon>
        <taxon>Thermotogati</taxon>
        <taxon>Thermotogota</taxon>
        <taxon>Thermotogae</taxon>
        <taxon>Thermotogales</taxon>
        <taxon>Fervidobacteriaceae</taxon>
        <taxon>Fervidobacterium</taxon>
    </lineage>
</organism>
<evidence type="ECO:0000313" key="2">
    <source>
        <dbReference type="Proteomes" id="UP000184207"/>
    </source>
</evidence>
<dbReference type="Proteomes" id="UP000184207">
    <property type="component" value="Unassembled WGS sequence"/>
</dbReference>
<dbReference type="EMBL" id="FRDJ01000020">
    <property type="protein sequence ID" value="SHN70275.1"/>
    <property type="molecule type" value="Genomic_DNA"/>
</dbReference>
<dbReference type="RefSeq" id="WP_072761091.1">
    <property type="nucleotide sequence ID" value="NZ_FRDJ01000020.1"/>
</dbReference>
<protein>
    <submittedName>
        <fullName evidence="1">Uncharacterized protein</fullName>
    </submittedName>
</protein>
<gene>
    <name evidence="1" type="ORF">SAMN02745226_02008</name>
</gene>
<keyword evidence="2" id="KW-1185">Reference proteome</keyword>
<reference evidence="2" key="1">
    <citation type="submission" date="2016-12" db="EMBL/GenBank/DDBJ databases">
        <authorList>
            <person name="Varghese N."/>
            <person name="Submissions S."/>
        </authorList>
    </citation>
    <scope>NUCLEOTIDE SEQUENCE [LARGE SCALE GENOMIC DNA]</scope>
    <source>
        <strain evidence="2">DSM 13020</strain>
    </source>
</reference>
<dbReference type="STRING" id="1121883.SAMN02745226_02008"/>
<dbReference type="AlphaFoldDB" id="A0A1M7THT1"/>
<accession>A0A1M7THT1</accession>
<sequence length="422" mass="47085">MRVKGRYFHGILVLAFAIAVLVSCIPLTPAENPKEVVIQTSRHGHITNATLVFARDGLNGTWTKLTGTNGVYKFTVNDSSGLYSVAVAEPSDTYSATKVFFIHYKLLETNFVPVDVGNATDEDAATLTINLPSDFATNTQLGIFFLIEHRFPSIDDVSGNKVAVAEHLPKGKGDLVIYYPSLWSEEGVQKVAILRNFELYTDKTINLSTSDFKDSERINRFEDIFLDWLVGGKTAAFGVASHDQDHKIPSSLKNDTDLYVFGYFNWKEGFTYSEYRKAYPTTTPFATSSITPAELPETLVATEVMDGTLKATITPYNPGLSGMSDILYLFRVTSYYELSEGGYPNLDTDYYVKISKGYLQALENDVYTFPVISSTEFQPYNIDLDANIIAGDEDVISANMTLKDFFVPKDGLKILKWFYAVF</sequence>
<name>A0A1M7THT1_FERGO</name>
<dbReference type="PROSITE" id="PS51257">
    <property type="entry name" value="PROKAR_LIPOPROTEIN"/>
    <property type="match status" value="1"/>
</dbReference>